<dbReference type="InterPro" id="IPR001356">
    <property type="entry name" value="HD"/>
</dbReference>
<dbReference type="Gene3D" id="1.10.260.40">
    <property type="entry name" value="lambda repressor-like DNA-binding domains"/>
    <property type="match status" value="1"/>
</dbReference>
<proteinExistence type="inferred from homology"/>
<accession>A0A504YUG9</accession>
<dbReference type="PROSITE" id="PS50071">
    <property type="entry name" value="HOMEOBOX_2"/>
    <property type="match status" value="1"/>
</dbReference>
<comment type="caution">
    <text evidence="14">The sequence shown here is derived from an EMBL/GenBank/DDBJ whole genome shotgun (WGS) entry which is preliminary data.</text>
</comment>
<feature type="region of interest" description="Disordered" evidence="11">
    <location>
        <begin position="430"/>
        <end position="453"/>
    </location>
</feature>
<dbReference type="SMART" id="SM01109">
    <property type="entry name" value="CUT"/>
    <property type="match status" value="1"/>
</dbReference>
<keyword evidence="5 8" id="KW-0371">Homeobox</keyword>
<dbReference type="CDD" id="cd00086">
    <property type="entry name" value="homeodomain"/>
    <property type="match status" value="1"/>
</dbReference>
<dbReference type="PANTHER" id="PTHR14057">
    <property type="entry name" value="TRANSCRIPTION FACTOR ONECUT"/>
    <property type="match status" value="1"/>
</dbReference>
<evidence type="ECO:0000256" key="3">
    <source>
        <dbReference type="ARBA" id="ARBA00023015"/>
    </source>
</evidence>
<evidence type="ECO:0000256" key="9">
    <source>
        <dbReference type="RuleBase" id="RU000682"/>
    </source>
</evidence>
<dbReference type="Proteomes" id="UP000316759">
    <property type="component" value="Unassembled WGS sequence"/>
</dbReference>
<comment type="subcellular location">
    <subcellularLocation>
        <location evidence="1 8 9">Nucleus</location>
    </subcellularLocation>
</comment>
<gene>
    <name evidence="14" type="ORF">FGIG_04145</name>
</gene>
<dbReference type="STRING" id="46835.A0A504YUG9"/>
<dbReference type="SMART" id="SM00389">
    <property type="entry name" value="HOX"/>
    <property type="match status" value="1"/>
</dbReference>
<name>A0A504YUG9_FASGI</name>
<dbReference type="PROSITE" id="PS51042">
    <property type="entry name" value="CUT"/>
    <property type="match status" value="1"/>
</dbReference>
<dbReference type="GO" id="GO:0005634">
    <property type="term" value="C:nucleus"/>
    <property type="evidence" value="ECO:0007669"/>
    <property type="project" value="UniProtKB-SubCell"/>
</dbReference>
<dbReference type="PANTHER" id="PTHR14057:SF47">
    <property type="entry name" value="HOMEOBOX PROTEIN ONECUT"/>
    <property type="match status" value="1"/>
</dbReference>
<keyword evidence="6 10" id="KW-0804">Transcription</keyword>
<keyword evidence="15" id="KW-1185">Reference proteome</keyword>
<dbReference type="EMBL" id="SUNJ01003819">
    <property type="protein sequence ID" value="TPP64953.1"/>
    <property type="molecule type" value="Genomic_DNA"/>
</dbReference>
<evidence type="ECO:0000256" key="2">
    <source>
        <dbReference type="ARBA" id="ARBA00008190"/>
    </source>
</evidence>
<evidence type="ECO:0000256" key="5">
    <source>
        <dbReference type="ARBA" id="ARBA00023155"/>
    </source>
</evidence>
<keyword evidence="3 10" id="KW-0805">Transcription regulation</keyword>
<dbReference type="InterPro" id="IPR010982">
    <property type="entry name" value="Lambda_DNA-bd_dom_sf"/>
</dbReference>
<feature type="DNA-binding region" description="Homeobox" evidence="8">
    <location>
        <begin position="362"/>
        <end position="421"/>
    </location>
</feature>
<dbReference type="Gene3D" id="1.10.10.60">
    <property type="entry name" value="Homeodomain-like"/>
    <property type="match status" value="1"/>
</dbReference>
<dbReference type="InterPro" id="IPR009057">
    <property type="entry name" value="Homeodomain-like_sf"/>
</dbReference>
<evidence type="ECO:0000313" key="14">
    <source>
        <dbReference type="EMBL" id="TPP64953.1"/>
    </source>
</evidence>
<dbReference type="FunFam" id="1.10.10.60:FF:000054">
    <property type="entry name" value="One cut domain family member"/>
    <property type="match status" value="1"/>
</dbReference>
<feature type="region of interest" description="Disordered" evidence="11">
    <location>
        <begin position="231"/>
        <end position="268"/>
    </location>
</feature>
<sequence>MLSSDPSNTISVSSGCGTVAMAAVPISALASGKISLPSVDLENIPIFNTADGASLEFQALQGNAQALQGIQTVKLTLINCGDQQTILLTTPSTHFTMQDQNLDNVTLTLPDNLLATDLNLAGLSSVQLGDLQMLGDKCASADASKLITYTSVSSLPPISSVSDKLYSQLTSESDDIQASHSYAIEDLKPVLHHNGEKIHQENGGYSVHEQVPSAITTSPVDHVSQATFTQSVGVKPSQMVDQAEQSPHHESPEQDANESSCPDDTNELNTKDLAQRISAELKRYSIPQAVFAQRVLCRSQGTLSDLLRNPKPWSKLKSGRETFRRMWNWLNEPEYQRMSALRLATCKRKSEENKSTADEHSSKKPRLVFTDIQRRTLHAIFKETKRPSKEMQATIAQQLNLEVSTVANFFMNARRRSLDKWVDDKEVQMTASTSSPVHSLETSPPNHNVHSTSQMNEHCTHRSVHDSIPTTQIPDVSDSVLRRIPAGHNVAPSSLELAPSPPPPRLTPDPTITFNHSDVHLNAPCLVSEHEHGSLSGGLLISSTDSAALQTHLLGHVLVGGHNAMLLSHSLGQNPDKSIAQPISTSGLSCMTSNLTNMKSTLDSLCDPPTLSPSDSHLPPSQLDSIHEAHQIHAIAIGSVSDAVCAANNVLPSASTLIGHDRLGLDSIGHISVSTALAPSSASRVLSMHPKQEDLGPGLLTTTTTLN</sequence>
<organism evidence="14 15">
    <name type="scientific">Fasciola gigantica</name>
    <name type="common">Giant liver fluke</name>
    <dbReference type="NCBI Taxonomy" id="46835"/>
    <lineage>
        <taxon>Eukaryota</taxon>
        <taxon>Metazoa</taxon>
        <taxon>Spiralia</taxon>
        <taxon>Lophotrochozoa</taxon>
        <taxon>Platyhelminthes</taxon>
        <taxon>Trematoda</taxon>
        <taxon>Digenea</taxon>
        <taxon>Plagiorchiida</taxon>
        <taxon>Echinostomata</taxon>
        <taxon>Echinostomatoidea</taxon>
        <taxon>Fasciolidae</taxon>
        <taxon>Fasciola</taxon>
    </lineage>
</organism>
<dbReference type="InterPro" id="IPR051649">
    <property type="entry name" value="CUT_Homeobox"/>
</dbReference>
<dbReference type="Pfam" id="PF00046">
    <property type="entry name" value="Homeodomain"/>
    <property type="match status" value="1"/>
</dbReference>
<reference evidence="14 15" key="1">
    <citation type="submission" date="2019-04" db="EMBL/GenBank/DDBJ databases">
        <title>Annotation for the trematode Fasciola gigantica.</title>
        <authorList>
            <person name="Choi Y.-J."/>
        </authorList>
    </citation>
    <scope>NUCLEOTIDE SEQUENCE [LARGE SCALE GENOMIC DNA]</scope>
    <source>
        <strain evidence="14">Uganda_cow_1</strain>
    </source>
</reference>
<dbReference type="Pfam" id="PF02376">
    <property type="entry name" value="CUT"/>
    <property type="match status" value="1"/>
</dbReference>
<keyword evidence="7 8" id="KW-0539">Nucleus</keyword>
<protein>
    <recommendedName>
        <fullName evidence="10">One cut domain family member</fullName>
    </recommendedName>
</protein>
<feature type="region of interest" description="Disordered" evidence="11">
    <location>
        <begin position="688"/>
        <end position="707"/>
    </location>
</feature>
<evidence type="ECO:0000256" key="11">
    <source>
        <dbReference type="SAM" id="MobiDB-lite"/>
    </source>
</evidence>
<feature type="domain" description="CUT" evidence="13">
    <location>
        <begin position="259"/>
        <end position="345"/>
    </location>
</feature>
<dbReference type="SUPFAM" id="SSF46689">
    <property type="entry name" value="Homeodomain-like"/>
    <property type="match status" value="1"/>
</dbReference>
<feature type="domain" description="Homeobox" evidence="12">
    <location>
        <begin position="360"/>
        <end position="420"/>
    </location>
</feature>
<evidence type="ECO:0000256" key="7">
    <source>
        <dbReference type="ARBA" id="ARBA00023242"/>
    </source>
</evidence>
<dbReference type="AlphaFoldDB" id="A0A504YUG9"/>
<evidence type="ECO:0000256" key="8">
    <source>
        <dbReference type="PROSITE-ProRule" id="PRU00108"/>
    </source>
</evidence>
<evidence type="ECO:0000259" key="13">
    <source>
        <dbReference type="PROSITE" id="PS51042"/>
    </source>
</evidence>
<keyword evidence="4 8" id="KW-0238">DNA-binding</keyword>
<evidence type="ECO:0000313" key="15">
    <source>
        <dbReference type="Proteomes" id="UP000316759"/>
    </source>
</evidence>
<dbReference type="OrthoDB" id="10068888at2759"/>
<evidence type="ECO:0000256" key="4">
    <source>
        <dbReference type="ARBA" id="ARBA00023125"/>
    </source>
</evidence>
<dbReference type="FunFam" id="1.10.260.40:FF:000005">
    <property type="entry name" value="One cut domain family member"/>
    <property type="match status" value="1"/>
</dbReference>
<evidence type="ECO:0000256" key="10">
    <source>
        <dbReference type="RuleBase" id="RU361129"/>
    </source>
</evidence>
<comment type="similarity">
    <text evidence="2 10">Belongs to the CUT homeobox family.</text>
</comment>
<evidence type="ECO:0000256" key="1">
    <source>
        <dbReference type="ARBA" id="ARBA00004123"/>
    </source>
</evidence>
<dbReference type="GO" id="GO:0000978">
    <property type="term" value="F:RNA polymerase II cis-regulatory region sequence-specific DNA binding"/>
    <property type="evidence" value="ECO:0007669"/>
    <property type="project" value="TreeGrafter"/>
</dbReference>
<evidence type="ECO:0000256" key="6">
    <source>
        <dbReference type="ARBA" id="ARBA00023163"/>
    </source>
</evidence>
<dbReference type="GO" id="GO:0000981">
    <property type="term" value="F:DNA-binding transcription factor activity, RNA polymerase II-specific"/>
    <property type="evidence" value="ECO:0007669"/>
    <property type="project" value="TreeGrafter"/>
</dbReference>
<evidence type="ECO:0000259" key="12">
    <source>
        <dbReference type="PROSITE" id="PS50071"/>
    </source>
</evidence>
<dbReference type="InterPro" id="IPR003350">
    <property type="entry name" value="CUT_dom"/>
</dbReference>
<dbReference type="SUPFAM" id="SSF47413">
    <property type="entry name" value="lambda repressor-like DNA-binding domains"/>
    <property type="match status" value="1"/>
</dbReference>